<sequence length="137" mass="16041">MDSISCIELIDFKKRVSESLLLAKSIETTKSRIKLLIRAQIFPFKASYIVDKSTCCLLNRINDDETLLWFKNVLEFYQYILIRLRSFSIFKKKIDNLLLTIENNTESIDFYLENKECLEDAIESIEQGKSIKSELSI</sequence>
<gene>
    <name evidence="1" type="ORF">A2Y62_18040</name>
</gene>
<reference evidence="1 2" key="1">
    <citation type="journal article" date="2016" name="Nat. Commun.">
        <title>Thousands of microbial genomes shed light on interconnected biogeochemical processes in an aquifer system.</title>
        <authorList>
            <person name="Anantharaman K."/>
            <person name="Brown C.T."/>
            <person name="Hug L.A."/>
            <person name="Sharon I."/>
            <person name="Castelle C.J."/>
            <person name="Probst A.J."/>
            <person name="Thomas B.C."/>
            <person name="Singh A."/>
            <person name="Wilkins M.J."/>
            <person name="Karaoz U."/>
            <person name="Brodie E.L."/>
            <person name="Williams K.H."/>
            <person name="Hubbard S.S."/>
            <person name="Banfield J.F."/>
        </authorList>
    </citation>
    <scope>NUCLEOTIDE SEQUENCE [LARGE SCALE GENOMIC DNA]</scope>
</reference>
<evidence type="ECO:0000313" key="1">
    <source>
        <dbReference type="EMBL" id="OGF67601.1"/>
    </source>
</evidence>
<protein>
    <submittedName>
        <fullName evidence="1">Uncharacterized protein</fullName>
    </submittedName>
</protein>
<comment type="caution">
    <text evidence="1">The sequence shown here is derived from an EMBL/GenBank/DDBJ whole genome shotgun (WGS) entry which is preliminary data.</text>
</comment>
<name>A0A1F5VWZ5_9BACT</name>
<organism evidence="1 2">
    <name type="scientific">Candidatus Fischerbacteria bacterium RBG_13_37_8</name>
    <dbReference type="NCBI Taxonomy" id="1817863"/>
    <lineage>
        <taxon>Bacteria</taxon>
        <taxon>Candidatus Fischeribacteriota</taxon>
    </lineage>
</organism>
<dbReference type="EMBL" id="MFGW01000044">
    <property type="protein sequence ID" value="OGF67601.1"/>
    <property type="molecule type" value="Genomic_DNA"/>
</dbReference>
<proteinExistence type="predicted"/>
<accession>A0A1F5VWZ5</accession>
<evidence type="ECO:0000313" key="2">
    <source>
        <dbReference type="Proteomes" id="UP000178943"/>
    </source>
</evidence>
<dbReference type="AlphaFoldDB" id="A0A1F5VWZ5"/>
<dbReference type="Proteomes" id="UP000178943">
    <property type="component" value="Unassembled WGS sequence"/>
</dbReference>